<dbReference type="GO" id="GO:0019344">
    <property type="term" value="P:cysteine biosynthetic process"/>
    <property type="evidence" value="ECO:0007669"/>
    <property type="project" value="TreeGrafter"/>
</dbReference>
<feature type="transmembrane region" description="Helical" evidence="10">
    <location>
        <begin position="149"/>
        <end position="170"/>
    </location>
</feature>
<proteinExistence type="predicted"/>
<keyword evidence="6 10" id="KW-0812">Transmembrane</keyword>
<keyword evidence="3" id="KW-1003">Cell membrane</keyword>
<feature type="transmembrane region" description="Helical" evidence="10">
    <location>
        <begin position="124"/>
        <end position="143"/>
    </location>
</feature>
<dbReference type="Proteomes" id="UP000251891">
    <property type="component" value="Unassembled WGS sequence"/>
</dbReference>
<dbReference type="OrthoDB" id="3375053at2"/>
<keyword evidence="7 10" id="KW-1133">Transmembrane helix</keyword>
<sequence>MGWVRRHPRQYFFGLVPALITLVVYVVGLVVLGFHAGDLAGWLTPFADDWAEGVRRVVRVVTALAVFGAGALLAVLTFTAITLLIGDPFYESIAVRVEESQGGAPPEPDVPLLVSIGRALKDTVVLGVVALGFSVTFFVFGFVPVVGQTVVPVVAACVAGYFLAGELTSVALERRGLRRRDRFALLKQNRLLVVGFGAMTFVLFLVPLGAVLVMPGAVAGATLLARERLAGVPHITVMKG</sequence>
<feature type="transmembrane region" description="Helical" evidence="10">
    <location>
        <begin position="57"/>
        <end position="86"/>
    </location>
</feature>
<keyword evidence="2" id="KW-0813">Transport</keyword>
<evidence type="ECO:0000256" key="9">
    <source>
        <dbReference type="ARBA" id="ARBA00023136"/>
    </source>
</evidence>
<dbReference type="InterPro" id="IPR050480">
    <property type="entry name" value="CysZ-like"/>
</dbReference>
<dbReference type="Pfam" id="PF07264">
    <property type="entry name" value="EI24"/>
    <property type="match status" value="1"/>
</dbReference>
<evidence type="ECO:0000256" key="6">
    <source>
        <dbReference type="ARBA" id="ARBA00022692"/>
    </source>
</evidence>
<keyword evidence="12" id="KW-1185">Reference proteome</keyword>
<evidence type="ECO:0000256" key="2">
    <source>
        <dbReference type="ARBA" id="ARBA00022448"/>
    </source>
</evidence>
<keyword evidence="5" id="KW-0028">Amino-acid biosynthesis</keyword>
<keyword evidence="4" id="KW-0997">Cell inner membrane</keyword>
<reference evidence="11 12" key="1">
    <citation type="submission" date="2018-06" db="EMBL/GenBank/DDBJ databases">
        <title>Actinomadura craniellae sp. nov. isolated from marine sponge Craniella sp.</title>
        <authorList>
            <person name="Li L."/>
            <person name="Xu Q.H."/>
            <person name="Lin H.W."/>
            <person name="Lu Y.H."/>
        </authorList>
    </citation>
    <scope>NUCLEOTIDE SEQUENCE [LARGE SCALE GENOMIC DNA]</scope>
    <source>
        <strain evidence="11 12">LHW63021</strain>
    </source>
</reference>
<evidence type="ECO:0000256" key="10">
    <source>
        <dbReference type="SAM" id="Phobius"/>
    </source>
</evidence>
<keyword evidence="9 10" id="KW-0472">Membrane</keyword>
<evidence type="ECO:0000256" key="3">
    <source>
        <dbReference type="ARBA" id="ARBA00022475"/>
    </source>
</evidence>
<evidence type="ECO:0000256" key="5">
    <source>
        <dbReference type="ARBA" id="ARBA00022605"/>
    </source>
</evidence>
<evidence type="ECO:0000256" key="1">
    <source>
        <dbReference type="ARBA" id="ARBA00004141"/>
    </source>
</evidence>
<comment type="caution">
    <text evidence="11">The sequence shown here is derived from an EMBL/GenBank/DDBJ whole genome shotgun (WGS) entry which is preliminary data.</text>
</comment>
<evidence type="ECO:0000256" key="8">
    <source>
        <dbReference type="ARBA" id="ARBA00023032"/>
    </source>
</evidence>
<keyword evidence="8" id="KW-0764">Sulfate transport</keyword>
<feature type="transmembrane region" description="Helical" evidence="10">
    <location>
        <begin position="12"/>
        <end position="37"/>
    </location>
</feature>
<dbReference type="GO" id="GO:0005886">
    <property type="term" value="C:plasma membrane"/>
    <property type="evidence" value="ECO:0007669"/>
    <property type="project" value="TreeGrafter"/>
</dbReference>
<protein>
    <recommendedName>
        <fullName evidence="13">EI24 domain-containing protein</fullName>
    </recommendedName>
</protein>
<evidence type="ECO:0008006" key="13">
    <source>
        <dbReference type="Google" id="ProtNLM"/>
    </source>
</evidence>
<evidence type="ECO:0000256" key="4">
    <source>
        <dbReference type="ARBA" id="ARBA00022519"/>
    </source>
</evidence>
<dbReference type="PANTHER" id="PTHR37468">
    <property type="entry name" value="SULFATE TRANSPORTER CYSZ"/>
    <property type="match status" value="1"/>
</dbReference>
<dbReference type="EMBL" id="QLYX01000014">
    <property type="protein sequence ID" value="RAY12309.1"/>
    <property type="molecule type" value="Genomic_DNA"/>
</dbReference>
<feature type="transmembrane region" description="Helical" evidence="10">
    <location>
        <begin position="191"/>
        <end position="214"/>
    </location>
</feature>
<comment type="subcellular location">
    <subcellularLocation>
        <location evidence="1">Membrane</location>
        <topology evidence="1">Multi-pass membrane protein</topology>
    </subcellularLocation>
</comment>
<organism evidence="11 12">
    <name type="scientific">Actinomadura craniellae</name>
    <dbReference type="NCBI Taxonomy" id="2231787"/>
    <lineage>
        <taxon>Bacteria</taxon>
        <taxon>Bacillati</taxon>
        <taxon>Actinomycetota</taxon>
        <taxon>Actinomycetes</taxon>
        <taxon>Streptosporangiales</taxon>
        <taxon>Thermomonosporaceae</taxon>
        <taxon>Actinomadura</taxon>
    </lineage>
</organism>
<dbReference type="InterPro" id="IPR059112">
    <property type="entry name" value="CysZ/EI24"/>
</dbReference>
<gene>
    <name evidence="11" type="ORF">DPM19_26145</name>
</gene>
<evidence type="ECO:0000313" key="12">
    <source>
        <dbReference type="Proteomes" id="UP000251891"/>
    </source>
</evidence>
<dbReference type="GO" id="GO:0000103">
    <property type="term" value="P:sulfate assimilation"/>
    <property type="evidence" value="ECO:0007669"/>
    <property type="project" value="TreeGrafter"/>
</dbReference>
<accession>A0A365GZP4</accession>
<dbReference type="PANTHER" id="PTHR37468:SF1">
    <property type="entry name" value="SULFATE TRANSPORTER CYSZ"/>
    <property type="match status" value="1"/>
</dbReference>
<evidence type="ECO:0000313" key="11">
    <source>
        <dbReference type="EMBL" id="RAY12309.1"/>
    </source>
</evidence>
<dbReference type="AlphaFoldDB" id="A0A365GZP4"/>
<evidence type="ECO:0000256" key="7">
    <source>
        <dbReference type="ARBA" id="ARBA00022989"/>
    </source>
</evidence>
<dbReference type="GO" id="GO:0009675">
    <property type="term" value="F:high-affinity sulfate:proton symporter activity"/>
    <property type="evidence" value="ECO:0007669"/>
    <property type="project" value="TreeGrafter"/>
</dbReference>
<name>A0A365GZP4_9ACTN</name>